<dbReference type="EMBL" id="UINC01040531">
    <property type="protein sequence ID" value="SVB40536.1"/>
    <property type="molecule type" value="Genomic_DNA"/>
</dbReference>
<sequence>MAEQEVQRNFKTVDIIDYSMQSNPTSVNDAFDQIITSKVVDGLETRKREVSARMFSDKEEIPVEEPEVEIQAEPEPETTETQ</sequence>
<evidence type="ECO:0000313" key="2">
    <source>
        <dbReference type="EMBL" id="SVB40536.1"/>
    </source>
</evidence>
<evidence type="ECO:0000256" key="1">
    <source>
        <dbReference type="SAM" id="MobiDB-lite"/>
    </source>
</evidence>
<proteinExistence type="predicted"/>
<feature type="region of interest" description="Disordered" evidence="1">
    <location>
        <begin position="56"/>
        <end position="82"/>
    </location>
</feature>
<dbReference type="AlphaFoldDB" id="A0A382DPY1"/>
<accession>A0A382DPY1</accession>
<reference evidence="2" key="1">
    <citation type="submission" date="2018-05" db="EMBL/GenBank/DDBJ databases">
        <authorList>
            <person name="Lanie J.A."/>
            <person name="Ng W.-L."/>
            <person name="Kazmierczak K.M."/>
            <person name="Andrzejewski T.M."/>
            <person name="Davidsen T.M."/>
            <person name="Wayne K.J."/>
            <person name="Tettelin H."/>
            <person name="Glass J.I."/>
            <person name="Rusch D."/>
            <person name="Podicherti R."/>
            <person name="Tsui H.-C.T."/>
            <person name="Winkler M.E."/>
        </authorList>
    </citation>
    <scope>NUCLEOTIDE SEQUENCE</scope>
</reference>
<feature type="compositionally biased region" description="Acidic residues" evidence="1">
    <location>
        <begin position="62"/>
        <end position="82"/>
    </location>
</feature>
<organism evidence="2">
    <name type="scientific">marine metagenome</name>
    <dbReference type="NCBI Taxonomy" id="408172"/>
    <lineage>
        <taxon>unclassified sequences</taxon>
        <taxon>metagenomes</taxon>
        <taxon>ecological metagenomes</taxon>
    </lineage>
</organism>
<protein>
    <submittedName>
        <fullName evidence="2">Uncharacterized protein</fullName>
    </submittedName>
</protein>
<name>A0A382DPY1_9ZZZZ</name>
<gene>
    <name evidence="2" type="ORF">METZ01_LOCUS193390</name>
</gene>